<comment type="caution">
    <text evidence="2">The sequence shown here is derived from an EMBL/GenBank/DDBJ whole genome shotgun (WGS) entry which is preliminary data.</text>
</comment>
<feature type="transmembrane region" description="Helical" evidence="1">
    <location>
        <begin position="54"/>
        <end position="75"/>
    </location>
</feature>
<dbReference type="RefSeq" id="WP_053398761.1">
    <property type="nucleotide sequence ID" value="NZ_LFQU01000021.1"/>
</dbReference>
<reference evidence="2 3" key="1">
    <citation type="submission" date="2015-06" db="EMBL/GenBank/DDBJ databases">
        <title>Prevotella sp. 109, sp. nov., a novel member of the family Prevotellaceae isolated from human faeces.</title>
        <authorList>
            <person name="Shkoporov A.N."/>
            <person name="Chaplin A.V."/>
            <person name="Kafarskaia L.I."/>
            <person name="Efimov B.A."/>
        </authorList>
    </citation>
    <scope>NUCLEOTIDE SEQUENCE [LARGE SCALE GENOMIC DNA]</scope>
    <source>
        <strain evidence="2 3">109</strain>
    </source>
</reference>
<accession>A0A8E1QWK6</accession>
<evidence type="ECO:0000256" key="1">
    <source>
        <dbReference type="SAM" id="Phobius"/>
    </source>
</evidence>
<dbReference type="Pfam" id="PF14126">
    <property type="entry name" value="DUF4293"/>
    <property type="match status" value="1"/>
</dbReference>
<proteinExistence type="predicted"/>
<evidence type="ECO:0000313" key="3">
    <source>
        <dbReference type="Proteomes" id="UP000036951"/>
    </source>
</evidence>
<keyword evidence="3" id="KW-1185">Reference proteome</keyword>
<keyword evidence="1" id="KW-0472">Membrane</keyword>
<feature type="transmembrane region" description="Helical" evidence="1">
    <location>
        <begin position="112"/>
        <end position="134"/>
    </location>
</feature>
<dbReference type="Proteomes" id="UP000036951">
    <property type="component" value="Unassembled WGS sequence"/>
</dbReference>
<evidence type="ECO:0000313" key="2">
    <source>
        <dbReference type="EMBL" id="KOO67948.1"/>
    </source>
</evidence>
<keyword evidence="1" id="KW-0812">Transmembrane</keyword>
<dbReference type="AlphaFoldDB" id="A0A8E1QWK6"/>
<dbReference type="OrthoDB" id="594989at2"/>
<gene>
    <name evidence="2" type="ORF">ACU52_10620</name>
</gene>
<evidence type="ECO:0008006" key="4">
    <source>
        <dbReference type="Google" id="ProtNLM"/>
    </source>
</evidence>
<keyword evidence="1" id="KW-1133">Transmembrane helix</keyword>
<protein>
    <recommendedName>
        <fullName evidence="4">DUF4293 family protein</fullName>
    </recommendedName>
</protein>
<sequence length="152" mass="17208">MIQRKQTLFLLAALILNIICLCLPLGHFVADGNINSTSTMFNLWITMPNGSHNYSVWALFATLLITCPISLIAIFMYHNRIVQSRFCIFNILLILGWYAVYAVFAINLTESIGHYKISFTSILPLIAVILYLMARRAILADEALVRAADRIR</sequence>
<dbReference type="EMBL" id="LFQU01000021">
    <property type="protein sequence ID" value="KOO67948.1"/>
    <property type="molecule type" value="Genomic_DNA"/>
</dbReference>
<organism evidence="2 3">
    <name type="scientific">Xylanibacter rarus</name>
    <dbReference type="NCBI Taxonomy" id="1676614"/>
    <lineage>
        <taxon>Bacteria</taxon>
        <taxon>Pseudomonadati</taxon>
        <taxon>Bacteroidota</taxon>
        <taxon>Bacteroidia</taxon>
        <taxon>Bacteroidales</taxon>
        <taxon>Prevotellaceae</taxon>
        <taxon>Xylanibacter</taxon>
    </lineage>
</organism>
<name>A0A8E1QWK6_9BACT</name>
<dbReference type="InterPro" id="IPR025635">
    <property type="entry name" value="DUF4293"/>
</dbReference>
<feature type="transmembrane region" description="Helical" evidence="1">
    <location>
        <begin position="87"/>
        <end position="106"/>
    </location>
</feature>